<keyword evidence="2" id="KW-0677">Repeat</keyword>
<dbReference type="PANTHER" id="PTHR46228:SF1">
    <property type="entry name" value="KELCH DOMAIN-CONTAINING PROTEIN 1"/>
    <property type="match status" value="1"/>
</dbReference>
<evidence type="ECO:0008006" key="6">
    <source>
        <dbReference type="Google" id="ProtNLM"/>
    </source>
</evidence>
<evidence type="ECO:0000256" key="3">
    <source>
        <dbReference type="SAM" id="Phobius"/>
    </source>
</evidence>
<accession>A0A7J6C3C2</accession>
<dbReference type="SUPFAM" id="SSF117281">
    <property type="entry name" value="Kelch motif"/>
    <property type="match status" value="2"/>
</dbReference>
<sequence length="417" mass="46981">MRGCYYARDTSCCQLIIIIIIILALLIILIIEMSEEQPVARERSGHTAAADGQYLYVWGGYVSVADHEVFLPNDELWLYDLESGLWDRRDMSGTVPPAMSGTCGCIVNGELYIFGGCGDDGQTNEHYSVNLRDGKFIWRRETLRSGSLPSPRDKLSCWVHKGRIIYFGGYGHKPLSQINDPKSFVVDEASWAEDIFWGWNNEVHEFDPERSSWTEPQTFGRAPAPRAAHASATIGSKGYVCGGRIKETRTSDVYCLDLNSWTWSEMVGLGLAPVGRSWHTLTAASDSSLFLFGGLSVDCRPMSDGWIFNLETKGWTKMEHQNKDKPRLWHTACQGRDSDVIVFGGSHDYILLVDKGHCNDALVFQTQPQPLTRLCQDFIASRASSFQRQIPCLPTKLRNAVQKRTTFFRLSRNSQNE</sequence>
<feature type="transmembrane region" description="Helical" evidence="3">
    <location>
        <begin position="12"/>
        <end position="31"/>
    </location>
</feature>
<dbReference type="OrthoDB" id="10251809at2759"/>
<dbReference type="Gene3D" id="2.120.10.80">
    <property type="entry name" value="Kelch-type beta propeller"/>
    <property type="match status" value="2"/>
</dbReference>
<proteinExistence type="predicted"/>
<keyword evidence="3" id="KW-0812">Transmembrane</keyword>
<dbReference type="AlphaFoldDB" id="A0A7J6C3C2"/>
<keyword evidence="5" id="KW-1185">Reference proteome</keyword>
<gene>
    <name evidence="4" type="ORF">G5714_016588</name>
</gene>
<keyword evidence="3" id="KW-0472">Membrane</keyword>
<protein>
    <recommendedName>
        <fullName evidence="6">Kelch domain-containing protein 1</fullName>
    </recommendedName>
</protein>
<name>A0A7J6C3C2_9TELE</name>
<dbReference type="InterPro" id="IPR015915">
    <property type="entry name" value="Kelch-typ_b-propeller"/>
</dbReference>
<evidence type="ECO:0000256" key="1">
    <source>
        <dbReference type="ARBA" id="ARBA00022441"/>
    </source>
</evidence>
<dbReference type="PANTHER" id="PTHR46228">
    <property type="entry name" value="KELCH DOMAIN-CONTAINING PROTEIN"/>
    <property type="match status" value="1"/>
</dbReference>
<organism evidence="4 5">
    <name type="scientific">Onychostoma macrolepis</name>
    <dbReference type="NCBI Taxonomy" id="369639"/>
    <lineage>
        <taxon>Eukaryota</taxon>
        <taxon>Metazoa</taxon>
        <taxon>Chordata</taxon>
        <taxon>Craniata</taxon>
        <taxon>Vertebrata</taxon>
        <taxon>Euteleostomi</taxon>
        <taxon>Actinopterygii</taxon>
        <taxon>Neopterygii</taxon>
        <taxon>Teleostei</taxon>
        <taxon>Ostariophysi</taxon>
        <taxon>Cypriniformes</taxon>
        <taxon>Cyprinidae</taxon>
        <taxon>Acrossocheilinae</taxon>
        <taxon>Onychostoma</taxon>
    </lineage>
</organism>
<evidence type="ECO:0000313" key="4">
    <source>
        <dbReference type="EMBL" id="KAF4101788.1"/>
    </source>
</evidence>
<evidence type="ECO:0000256" key="2">
    <source>
        <dbReference type="ARBA" id="ARBA00022737"/>
    </source>
</evidence>
<dbReference type="Proteomes" id="UP000579812">
    <property type="component" value="Unassembled WGS sequence"/>
</dbReference>
<reference evidence="4 5" key="1">
    <citation type="submission" date="2020-04" db="EMBL/GenBank/DDBJ databases">
        <title>Chromosome-level genome assembly of a cyprinid fish Onychostoma macrolepis by integration of Nanopore Sequencing, Bionano and Hi-C technology.</title>
        <authorList>
            <person name="Wang D."/>
        </authorList>
    </citation>
    <scope>NUCLEOTIDE SEQUENCE [LARGE SCALE GENOMIC DNA]</scope>
    <source>
        <strain evidence="4">SWU-2019</strain>
        <tissue evidence="4">Muscle</tissue>
    </source>
</reference>
<keyword evidence="1" id="KW-0880">Kelch repeat</keyword>
<dbReference type="Pfam" id="PF24681">
    <property type="entry name" value="Kelch_KLHDC2_KLHL20_DRC7"/>
    <property type="match status" value="1"/>
</dbReference>
<dbReference type="EMBL" id="JAAMOB010000017">
    <property type="protein sequence ID" value="KAF4101788.1"/>
    <property type="molecule type" value="Genomic_DNA"/>
</dbReference>
<comment type="caution">
    <text evidence="4">The sequence shown here is derived from an EMBL/GenBank/DDBJ whole genome shotgun (WGS) entry which is preliminary data.</text>
</comment>
<evidence type="ECO:0000313" key="5">
    <source>
        <dbReference type="Proteomes" id="UP000579812"/>
    </source>
</evidence>
<keyword evidence="3" id="KW-1133">Transmembrane helix</keyword>